<gene>
    <name evidence="4" type="ORF">C2G38_2214642</name>
</gene>
<dbReference type="SUPFAM" id="SSF50104">
    <property type="entry name" value="Translation proteins SH3-like domain"/>
    <property type="match status" value="1"/>
</dbReference>
<comment type="caution">
    <text evidence="4">The sequence shown here is derived from an EMBL/GenBank/DDBJ whole genome shotgun (WGS) entry which is preliminary data.</text>
</comment>
<evidence type="ECO:0000313" key="4">
    <source>
        <dbReference type="EMBL" id="RIB07375.1"/>
    </source>
</evidence>
<evidence type="ECO:0000256" key="3">
    <source>
        <dbReference type="ARBA" id="ARBA00023274"/>
    </source>
</evidence>
<evidence type="ECO:0008006" key="6">
    <source>
        <dbReference type="Google" id="ProtNLM"/>
    </source>
</evidence>
<dbReference type="Pfam" id="PF22682">
    <property type="entry name" value="Ribosomal_uL24m-like"/>
    <property type="match status" value="1"/>
</dbReference>
<organism evidence="4 5">
    <name type="scientific">Gigaspora rosea</name>
    <dbReference type="NCBI Taxonomy" id="44941"/>
    <lineage>
        <taxon>Eukaryota</taxon>
        <taxon>Fungi</taxon>
        <taxon>Fungi incertae sedis</taxon>
        <taxon>Mucoromycota</taxon>
        <taxon>Glomeromycotina</taxon>
        <taxon>Glomeromycetes</taxon>
        <taxon>Diversisporales</taxon>
        <taxon>Gigasporaceae</taxon>
        <taxon>Gigaspora</taxon>
    </lineage>
</organism>
<dbReference type="GO" id="GO:0003735">
    <property type="term" value="F:structural constituent of ribosome"/>
    <property type="evidence" value="ECO:0007669"/>
    <property type="project" value="InterPro"/>
</dbReference>
<proteinExistence type="inferred from homology"/>
<dbReference type="InterPro" id="IPR003256">
    <property type="entry name" value="Ribosomal_uL24"/>
</dbReference>
<evidence type="ECO:0000313" key="5">
    <source>
        <dbReference type="Proteomes" id="UP000266673"/>
    </source>
</evidence>
<dbReference type="GO" id="GO:1990904">
    <property type="term" value="C:ribonucleoprotein complex"/>
    <property type="evidence" value="ECO:0007669"/>
    <property type="project" value="UniProtKB-KW"/>
</dbReference>
<keyword evidence="2" id="KW-0689">Ribosomal protein</keyword>
<keyword evidence="3" id="KW-0687">Ribonucleoprotein</keyword>
<comment type="similarity">
    <text evidence="1">Belongs to the universal ribosomal protein uL24 family.</text>
</comment>
<dbReference type="InterPro" id="IPR008991">
    <property type="entry name" value="Translation_prot_SH3-like_sf"/>
</dbReference>
<keyword evidence="5" id="KW-1185">Reference proteome</keyword>
<dbReference type="Gene3D" id="2.30.30.30">
    <property type="match status" value="1"/>
</dbReference>
<dbReference type="InterPro" id="IPR041988">
    <property type="entry name" value="Ribosomal_uL24_KOW"/>
</dbReference>
<dbReference type="GO" id="GO:0006412">
    <property type="term" value="P:translation"/>
    <property type="evidence" value="ECO:0007669"/>
    <property type="project" value="InterPro"/>
</dbReference>
<reference evidence="4 5" key="1">
    <citation type="submission" date="2018-06" db="EMBL/GenBank/DDBJ databases">
        <title>Comparative genomics reveals the genomic features of Rhizophagus irregularis, R. cerebriforme, R. diaphanum and Gigaspora rosea, and their symbiotic lifestyle signature.</title>
        <authorList>
            <person name="Morin E."/>
            <person name="San Clemente H."/>
            <person name="Chen E.C.H."/>
            <person name="De La Providencia I."/>
            <person name="Hainaut M."/>
            <person name="Kuo A."/>
            <person name="Kohler A."/>
            <person name="Murat C."/>
            <person name="Tang N."/>
            <person name="Roy S."/>
            <person name="Loubradou J."/>
            <person name="Henrissat B."/>
            <person name="Grigoriev I.V."/>
            <person name="Corradi N."/>
            <person name="Roux C."/>
            <person name="Martin F.M."/>
        </authorList>
    </citation>
    <scope>NUCLEOTIDE SEQUENCE [LARGE SCALE GENOMIC DNA]</scope>
    <source>
        <strain evidence="4 5">DAOM 194757</strain>
    </source>
</reference>
<dbReference type="AlphaFoldDB" id="A0A397UAQ5"/>
<accession>A0A397UAQ5</accession>
<name>A0A397UAQ5_9GLOM</name>
<evidence type="ECO:0000256" key="2">
    <source>
        <dbReference type="ARBA" id="ARBA00022980"/>
    </source>
</evidence>
<dbReference type="STRING" id="44941.A0A397UAQ5"/>
<dbReference type="GO" id="GO:0005840">
    <property type="term" value="C:ribosome"/>
    <property type="evidence" value="ECO:0007669"/>
    <property type="project" value="UniProtKB-KW"/>
</dbReference>
<dbReference type="CDD" id="cd06089">
    <property type="entry name" value="KOW_RPL26"/>
    <property type="match status" value="1"/>
</dbReference>
<dbReference type="Proteomes" id="UP000266673">
    <property type="component" value="Unassembled WGS sequence"/>
</dbReference>
<dbReference type="InterPro" id="IPR014722">
    <property type="entry name" value="Rib_uL2_dom2"/>
</dbReference>
<sequence length="233" mass="27566">MSKNSDKPLHMFRQVWSKFENRVSTRLKPQEKWVHPKDRIKRWKVLEGDTVKVIAGDAKHQVGKVKTIDMFTNRVWVEGVKMGRNTSPNEISNSPSESEKKGGWWLRPTLKAIHVSNVMHIYPDDLKDNSIPDKEKRRVRVKWKKVDIDGEGMMRWRRVVCGTDDVVIPFPPRPEKPEYNQEKSPWDTSKELASEMTWSISKDYPLPPGVIDELRDRHKPWRYNYLHKNRPFV</sequence>
<evidence type="ECO:0000256" key="1">
    <source>
        <dbReference type="ARBA" id="ARBA00010618"/>
    </source>
</evidence>
<dbReference type="EMBL" id="QKWP01001667">
    <property type="protein sequence ID" value="RIB07375.1"/>
    <property type="molecule type" value="Genomic_DNA"/>
</dbReference>
<dbReference type="OrthoDB" id="359154at2759"/>
<dbReference type="GO" id="GO:0003723">
    <property type="term" value="F:RNA binding"/>
    <property type="evidence" value="ECO:0007669"/>
    <property type="project" value="InterPro"/>
</dbReference>
<dbReference type="PANTHER" id="PTHR12903">
    <property type="entry name" value="MITOCHONDRIAL RIBOSOMAL PROTEIN L24"/>
    <property type="match status" value="1"/>
</dbReference>
<protein>
    <recommendedName>
        <fullName evidence="6">KOW domain-containing protein</fullName>
    </recommendedName>
</protein>